<dbReference type="Gene3D" id="3.40.190.10">
    <property type="entry name" value="Periplasmic binding protein-like II"/>
    <property type="match status" value="2"/>
</dbReference>
<dbReference type="InterPro" id="IPR058163">
    <property type="entry name" value="LysR-type_TF_proteobact-type"/>
</dbReference>
<dbReference type="GO" id="GO:0006351">
    <property type="term" value="P:DNA-templated transcription"/>
    <property type="evidence" value="ECO:0007669"/>
    <property type="project" value="TreeGrafter"/>
</dbReference>
<evidence type="ECO:0000256" key="2">
    <source>
        <dbReference type="ARBA" id="ARBA00023015"/>
    </source>
</evidence>
<gene>
    <name evidence="6" type="ORF">CWE11_00305</name>
</gene>
<dbReference type="Proteomes" id="UP000288405">
    <property type="component" value="Unassembled WGS sequence"/>
</dbReference>
<dbReference type="SUPFAM" id="SSF46785">
    <property type="entry name" value="Winged helix' DNA-binding domain"/>
    <property type="match status" value="1"/>
</dbReference>
<dbReference type="CDD" id="cd08432">
    <property type="entry name" value="PBP2_GcdR_TrpI_HvrB_AmpR_like"/>
    <property type="match status" value="1"/>
</dbReference>
<dbReference type="PANTHER" id="PTHR30537:SF26">
    <property type="entry name" value="GLYCINE CLEAVAGE SYSTEM TRANSCRIPTIONAL ACTIVATOR"/>
    <property type="match status" value="1"/>
</dbReference>
<evidence type="ECO:0000313" key="7">
    <source>
        <dbReference type="Proteomes" id="UP000288405"/>
    </source>
</evidence>
<dbReference type="FunFam" id="1.10.10.10:FF:000038">
    <property type="entry name" value="Glycine cleavage system transcriptional activator"/>
    <property type="match status" value="1"/>
</dbReference>
<dbReference type="InterPro" id="IPR036390">
    <property type="entry name" value="WH_DNA-bd_sf"/>
</dbReference>
<evidence type="ECO:0000256" key="3">
    <source>
        <dbReference type="ARBA" id="ARBA00023125"/>
    </source>
</evidence>
<name>A0A432WR67_9GAMM</name>
<evidence type="ECO:0000256" key="4">
    <source>
        <dbReference type="ARBA" id="ARBA00023163"/>
    </source>
</evidence>
<dbReference type="InterPro" id="IPR005119">
    <property type="entry name" value="LysR_subst-bd"/>
</dbReference>
<dbReference type="EMBL" id="PIPM01000001">
    <property type="protein sequence ID" value="RUO36296.1"/>
    <property type="molecule type" value="Genomic_DNA"/>
</dbReference>
<dbReference type="Pfam" id="PF03466">
    <property type="entry name" value="LysR_substrate"/>
    <property type="match status" value="1"/>
</dbReference>
<evidence type="ECO:0000256" key="1">
    <source>
        <dbReference type="ARBA" id="ARBA00009437"/>
    </source>
</evidence>
<organism evidence="6 7">
    <name type="scientific">Aliidiomarina sanyensis</name>
    <dbReference type="NCBI Taxonomy" id="1249555"/>
    <lineage>
        <taxon>Bacteria</taxon>
        <taxon>Pseudomonadati</taxon>
        <taxon>Pseudomonadota</taxon>
        <taxon>Gammaproteobacteria</taxon>
        <taxon>Alteromonadales</taxon>
        <taxon>Idiomarinaceae</taxon>
        <taxon>Aliidiomarina</taxon>
    </lineage>
</organism>
<dbReference type="Pfam" id="PF00126">
    <property type="entry name" value="HTH_1"/>
    <property type="match status" value="1"/>
</dbReference>
<dbReference type="FunFam" id="3.40.190.10:FF:000017">
    <property type="entry name" value="Glycine cleavage system transcriptional activator"/>
    <property type="match status" value="1"/>
</dbReference>
<dbReference type="GO" id="GO:0043565">
    <property type="term" value="F:sequence-specific DNA binding"/>
    <property type="evidence" value="ECO:0007669"/>
    <property type="project" value="TreeGrafter"/>
</dbReference>
<sequence>MRKLPPLNALKSFEAAARHLSFTKAAEELFVTQAAVSHQVKTLEEYLGIALFIRRNRTLLLTEAGQSYYVDIRQMFEQLTLATSKIMLASEQGSLTVCVPPGFAILWLVPRLSRFHEAHPEVDVRLKAVDEITGSLTDHVDVAIYYGRGTWPGVKAYRLHKEYLIPVCSPLLLSGPKALKTPKDLKEHTLLHDETRNAWREWFLMVNEEPPAKKSGPVFSHSALALKAAVHGQGIALANSVLAKPELDSGHLIQVFPQILPTADAFFMVCRESQADVGKVARFRDWILSEVQRDENELHMMDDVVSDDR</sequence>
<dbReference type="InterPro" id="IPR036388">
    <property type="entry name" value="WH-like_DNA-bd_sf"/>
</dbReference>
<evidence type="ECO:0000313" key="6">
    <source>
        <dbReference type="EMBL" id="RUO36296.1"/>
    </source>
</evidence>
<reference evidence="6 7" key="1">
    <citation type="journal article" date="2011" name="Front. Microbiol.">
        <title>Genomic signatures of strain selection and enhancement in Bacillus atrophaeus var. globigii, a historical biowarfare simulant.</title>
        <authorList>
            <person name="Gibbons H.S."/>
            <person name="Broomall S.M."/>
            <person name="McNew L.A."/>
            <person name="Daligault H."/>
            <person name="Chapman C."/>
            <person name="Bruce D."/>
            <person name="Karavis M."/>
            <person name="Krepps M."/>
            <person name="McGregor P.A."/>
            <person name="Hong C."/>
            <person name="Park K.H."/>
            <person name="Akmal A."/>
            <person name="Feldman A."/>
            <person name="Lin J.S."/>
            <person name="Chang W.E."/>
            <person name="Higgs B.W."/>
            <person name="Demirev P."/>
            <person name="Lindquist J."/>
            <person name="Liem A."/>
            <person name="Fochler E."/>
            <person name="Read T.D."/>
            <person name="Tapia R."/>
            <person name="Johnson S."/>
            <person name="Bishop-Lilly K.A."/>
            <person name="Detter C."/>
            <person name="Han C."/>
            <person name="Sozhamannan S."/>
            <person name="Rosenzweig C.N."/>
            <person name="Skowronski E.W."/>
        </authorList>
    </citation>
    <scope>NUCLEOTIDE SEQUENCE [LARGE SCALE GENOMIC DNA]</scope>
    <source>
        <strain evidence="6 7">GYP-17</strain>
    </source>
</reference>
<dbReference type="Gene3D" id="1.10.10.10">
    <property type="entry name" value="Winged helix-like DNA-binding domain superfamily/Winged helix DNA-binding domain"/>
    <property type="match status" value="1"/>
</dbReference>
<comment type="similarity">
    <text evidence="1">Belongs to the LysR transcriptional regulatory family.</text>
</comment>
<dbReference type="PROSITE" id="PS50931">
    <property type="entry name" value="HTH_LYSR"/>
    <property type="match status" value="1"/>
</dbReference>
<dbReference type="AlphaFoldDB" id="A0A432WR67"/>
<dbReference type="SUPFAM" id="SSF53850">
    <property type="entry name" value="Periplasmic binding protein-like II"/>
    <property type="match status" value="1"/>
</dbReference>
<evidence type="ECO:0000259" key="5">
    <source>
        <dbReference type="PROSITE" id="PS50931"/>
    </source>
</evidence>
<accession>A0A432WR67</accession>
<keyword evidence="2" id="KW-0805">Transcription regulation</keyword>
<dbReference type="PANTHER" id="PTHR30537">
    <property type="entry name" value="HTH-TYPE TRANSCRIPTIONAL REGULATOR"/>
    <property type="match status" value="1"/>
</dbReference>
<protein>
    <submittedName>
        <fullName evidence="6">Transcriptional regulator</fullName>
    </submittedName>
</protein>
<dbReference type="InterPro" id="IPR000847">
    <property type="entry name" value="LysR_HTH_N"/>
</dbReference>
<keyword evidence="3" id="KW-0238">DNA-binding</keyword>
<dbReference type="PRINTS" id="PR00039">
    <property type="entry name" value="HTHLYSR"/>
</dbReference>
<proteinExistence type="inferred from homology"/>
<dbReference type="RefSeq" id="WP_126775608.1">
    <property type="nucleotide sequence ID" value="NZ_PIPM01000001.1"/>
</dbReference>
<dbReference type="GO" id="GO:0003700">
    <property type="term" value="F:DNA-binding transcription factor activity"/>
    <property type="evidence" value="ECO:0007669"/>
    <property type="project" value="InterPro"/>
</dbReference>
<keyword evidence="4" id="KW-0804">Transcription</keyword>
<feature type="domain" description="HTH lysR-type" evidence="5">
    <location>
        <begin position="5"/>
        <end position="62"/>
    </location>
</feature>
<keyword evidence="7" id="KW-1185">Reference proteome</keyword>
<dbReference type="OrthoDB" id="5526340at2"/>
<comment type="caution">
    <text evidence="6">The sequence shown here is derived from an EMBL/GenBank/DDBJ whole genome shotgun (WGS) entry which is preliminary data.</text>
</comment>
<dbReference type="NCBIfam" id="NF008352">
    <property type="entry name" value="PRK11139.1"/>
    <property type="match status" value="1"/>
</dbReference>